<feature type="domain" description="Peptidase M11 gametolysin" evidence="2">
    <location>
        <begin position="258"/>
        <end position="409"/>
    </location>
</feature>
<reference evidence="3" key="1">
    <citation type="submission" date="2020-10" db="EMBL/GenBank/DDBJ databases">
        <title>Bacterium isolated from coastal waters sediment.</title>
        <authorList>
            <person name="Chen R.-J."/>
            <person name="Lu D.-C."/>
            <person name="Zhu K.-L."/>
            <person name="Du Z.-J."/>
        </authorList>
    </citation>
    <scope>NUCLEOTIDE SEQUENCE</scope>
    <source>
        <strain evidence="3">N1Y112</strain>
    </source>
</reference>
<evidence type="ECO:0000313" key="3">
    <source>
        <dbReference type="EMBL" id="MBE9398759.1"/>
    </source>
</evidence>
<dbReference type="InterPro" id="IPR024079">
    <property type="entry name" value="MetalloPept_cat_dom_sf"/>
</dbReference>
<dbReference type="SUPFAM" id="SSF55486">
    <property type="entry name" value="Metalloproteases ('zincins'), catalytic domain"/>
    <property type="match status" value="1"/>
</dbReference>
<accession>A0A8J7K098</accession>
<dbReference type="EMBL" id="JADEYS010000018">
    <property type="protein sequence ID" value="MBE9398759.1"/>
    <property type="molecule type" value="Genomic_DNA"/>
</dbReference>
<dbReference type="InterPro" id="IPR008752">
    <property type="entry name" value="Peptidase_M11"/>
</dbReference>
<keyword evidence="4" id="KW-1185">Reference proteome</keyword>
<gene>
    <name evidence="3" type="ORF">IOQ59_15980</name>
</gene>
<comment type="caution">
    <text evidence="3">The sequence shown here is derived from an EMBL/GenBank/DDBJ whole genome shotgun (WGS) entry which is preliminary data.</text>
</comment>
<name>A0A8J7K098_9GAMM</name>
<dbReference type="PANTHER" id="PTHR34720:SF9">
    <property type="entry name" value="BLR4714 PROTEIN"/>
    <property type="match status" value="1"/>
</dbReference>
<dbReference type="Pfam" id="PF05548">
    <property type="entry name" value="Peptidase_M11"/>
    <property type="match status" value="1"/>
</dbReference>
<dbReference type="RefSeq" id="WP_193954457.1">
    <property type="nucleotide sequence ID" value="NZ_JADEYS010000018.1"/>
</dbReference>
<feature type="signal peptide" evidence="1">
    <location>
        <begin position="1"/>
        <end position="30"/>
    </location>
</feature>
<dbReference type="Pfam" id="PF17963">
    <property type="entry name" value="Big_9"/>
    <property type="match status" value="3"/>
</dbReference>
<dbReference type="Gene3D" id="3.40.390.10">
    <property type="entry name" value="Collagenase (Catalytic Domain)"/>
    <property type="match status" value="1"/>
</dbReference>
<proteinExistence type="predicted"/>
<feature type="chain" id="PRO_5035314033" evidence="1">
    <location>
        <begin position="31"/>
        <end position="857"/>
    </location>
</feature>
<dbReference type="GO" id="GO:0008237">
    <property type="term" value="F:metallopeptidase activity"/>
    <property type="evidence" value="ECO:0007669"/>
    <property type="project" value="InterPro"/>
</dbReference>
<dbReference type="Proteomes" id="UP000640333">
    <property type="component" value="Unassembled WGS sequence"/>
</dbReference>
<evidence type="ECO:0000256" key="1">
    <source>
        <dbReference type="SAM" id="SignalP"/>
    </source>
</evidence>
<keyword evidence="1" id="KW-0732">Signal</keyword>
<sequence>MTLKAPTPTHTLATLGLTSALLFTSSFAVSAPHHDHDAPQTFASSSEQRATTEVLTQNLVNEHRLWAQSRGNGKKIGLNRLIEQAESRQAVLAELVKYSPSDVLNVAIDSSMRESMPEALQNLLEQDLELEGEVEALYEHTDDGSYTLRQFVKTSSGDRFELHTAGKGKNLRHGQKVSVDGLLIPAGDDHENIDGSIALASADDILIMGATSGDNGGSASVLPNTFGERKVAVLLVNFQNDSSNKPWSHSQIQNVVFGEVSDFFSENSYQQTWLNGDVLGWYTVPVDSNNCPSNYYSYADQAATSSGVNLSGYDHIIYMIPPGSNCPSTNAGTVGGSPSRAWISAATDARTVAHEFGHNLGLHHAHGLNCEGDVLSSNCRQYTYGDAFDVMGTKYGHLNAMNKERLGWLGHNQSPPIATITSDGTYTISPMSPNSSATKALKISKGIDPATGQQSWYYIEYRQPVGFDDGIFGTGTYDFPENIANGVLVHKAIEGDGNSSDLLDMTPDSVAKSGSYDLRDGALEVGHSYTDNDAGVTIMPLSNDANGITVSVSFNGNGGGGTTNTAPVAVNDSANTAAGSAVTIPALSNDYDMDGDNLAITGTSGVNGSAQVSGGNIVYTPNTGFSGIETFSYTISDGNGASDTGTVSVNVAAAPSNSAPVAWNDTATTDQGSAVTIPVLSNDYDADGDTISITGTSGVYGSIQISGGNILFTPVSGFSGTENFTYAISDGHGGTDTATVTVTVNASSTNSAPVAVYDSVQITSKTSVSIPVLSNDYDPDSDAITIVGITQGNKGSVSISNGQLMYTPGRRFKNNDTFTYTISDGTLTATAQVQVQLNADSGNTGGSGGGKGNGKNK</sequence>
<protein>
    <submittedName>
        <fullName evidence="3">Tandem-95 repeat protein</fullName>
    </submittedName>
</protein>
<dbReference type="AlphaFoldDB" id="A0A8J7K098"/>
<evidence type="ECO:0000259" key="2">
    <source>
        <dbReference type="Pfam" id="PF05548"/>
    </source>
</evidence>
<dbReference type="NCBIfam" id="NF012211">
    <property type="entry name" value="tand_rpt_95"/>
    <property type="match status" value="3"/>
</dbReference>
<dbReference type="Gene3D" id="2.60.40.3440">
    <property type="match status" value="3"/>
</dbReference>
<organism evidence="3 4">
    <name type="scientific">Pontibacterium sinense</name>
    <dbReference type="NCBI Taxonomy" id="2781979"/>
    <lineage>
        <taxon>Bacteria</taxon>
        <taxon>Pseudomonadati</taxon>
        <taxon>Pseudomonadota</taxon>
        <taxon>Gammaproteobacteria</taxon>
        <taxon>Oceanospirillales</taxon>
        <taxon>Oceanospirillaceae</taxon>
        <taxon>Pontibacterium</taxon>
    </lineage>
</organism>
<dbReference type="PANTHER" id="PTHR34720">
    <property type="entry name" value="MICROCYSTIN DEPENDENT PROTEIN"/>
    <property type="match status" value="1"/>
</dbReference>
<evidence type="ECO:0000313" key="4">
    <source>
        <dbReference type="Proteomes" id="UP000640333"/>
    </source>
</evidence>